<dbReference type="RefSeq" id="WP_379986222.1">
    <property type="nucleotide sequence ID" value="NZ_JADIKD010000007.1"/>
</dbReference>
<evidence type="ECO:0000313" key="13">
    <source>
        <dbReference type="EMBL" id="MFK2916464.1"/>
    </source>
</evidence>
<dbReference type="Proteomes" id="UP001620408">
    <property type="component" value="Unassembled WGS sequence"/>
</dbReference>
<dbReference type="PANTHER" id="PTHR45436:SF16">
    <property type="entry name" value="HISTIDINE KINASE"/>
    <property type="match status" value="1"/>
</dbReference>
<feature type="transmembrane region" description="Helical" evidence="10">
    <location>
        <begin position="179"/>
        <end position="200"/>
    </location>
</feature>
<dbReference type="SMART" id="SM00387">
    <property type="entry name" value="HATPase_c"/>
    <property type="match status" value="1"/>
</dbReference>
<keyword evidence="5" id="KW-0808">Transferase</keyword>
<gene>
    <name evidence="13" type="ORF">ISS97_04230</name>
</gene>
<dbReference type="Pfam" id="PF02518">
    <property type="entry name" value="HATPase_c"/>
    <property type="match status" value="1"/>
</dbReference>
<keyword evidence="9" id="KW-0902">Two-component regulatory system</keyword>
<dbReference type="PANTHER" id="PTHR45436">
    <property type="entry name" value="SENSOR HISTIDINE KINASE YKOH"/>
    <property type="match status" value="1"/>
</dbReference>
<evidence type="ECO:0000256" key="1">
    <source>
        <dbReference type="ARBA" id="ARBA00000085"/>
    </source>
</evidence>
<dbReference type="SUPFAM" id="SSF47384">
    <property type="entry name" value="Homodimeric domain of signal transducing histidine kinase"/>
    <property type="match status" value="1"/>
</dbReference>
<evidence type="ECO:0000256" key="10">
    <source>
        <dbReference type="SAM" id="Phobius"/>
    </source>
</evidence>
<keyword evidence="10" id="KW-0472">Membrane</keyword>
<keyword evidence="14" id="KW-1185">Reference proteome</keyword>
<sequence length="470" mass="51008">MKPASLSARITLLLLVTSLAVLGGGAMVMDWRIDREMEARYRQTLLTQARAVAAMTELEQDTPNAPDVSFLQAGLFGGEGPVYYELRCAGMPPLRSDPPPPVAPPGWPAAAGMEPQYSRLKFHGKRMGTVMFAFRATAGEARAAGDGAPPPSAGNARDCVLFFQQDRRPFEQILLAMDWILALGPLLALAIALVAVPLIVRRGLRPVRFLVARMGDIGPNAPGERLDPSGLRELDPLIRRFNGVLDRMDEGLARERQFASGLAHETRTRLAELRALAEVEARYPSGRSLPQLMGEVGSISAELEGTVTALLLLTRLQGGLEHPQPQPLALGPWLEKTAQRFRYNASERHVALELHSGGDTVLHTDPALLEVVIGNLLGNACAYAPAGDTVHVAIETHAVHIHNAAPNLHPDDLPRLGQRFWRKQTEHAGHAGLGLALAYAAAAALDMKLEHRLDDARRLHARLTWPSKVG</sequence>
<comment type="caution">
    <text evidence="13">The sequence shown here is derived from an EMBL/GenBank/DDBJ whole genome shotgun (WGS) entry which is preliminary data.</text>
</comment>
<dbReference type="InterPro" id="IPR005467">
    <property type="entry name" value="His_kinase_dom"/>
</dbReference>
<name>A0ABW8K0N2_9GAMM</name>
<dbReference type="EC" id="2.7.13.3" evidence="3"/>
<dbReference type="EMBL" id="JADIKD010000007">
    <property type="protein sequence ID" value="MFK2916464.1"/>
    <property type="molecule type" value="Genomic_DNA"/>
</dbReference>
<evidence type="ECO:0000313" key="14">
    <source>
        <dbReference type="Proteomes" id="UP001620408"/>
    </source>
</evidence>
<feature type="domain" description="Histidine kinase" evidence="11">
    <location>
        <begin position="261"/>
        <end position="470"/>
    </location>
</feature>
<dbReference type="InterPro" id="IPR036097">
    <property type="entry name" value="HisK_dim/P_sf"/>
</dbReference>
<evidence type="ECO:0000256" key="3">
    <source>
        <dbReference type="ARBA" id="ARBA00012438"/>
    </source>
</evidence>
<evidence type="ECO:0000256" key="9">
    <source>
        <dbReference type="ARBA" id="ARBA00023012"/>
    </source>
</evidence>
<proteinExistence type="predicted"/>
<dbReference type="SUPFAM" id="SSF55874">
    <property type="entry name" value="ATPase domain of HSP90 chaperone/DNA topoisomerase II/histidine kinase"/>
    <property type="match status" value="1"/>
</dbReference>
<dbReference type="PROSITE" id="PS50885">
    <property type="entry name" value="HAMP"/>
    <property type="match status" value="1"/>
</dbReference>
<dbReference type="InterPro" id="IPR003594">
    <property type="entry name" value="HATPase_dom"/>
</dbReference>
<evidence type="ECO:0000256" key="8">
    <source>
        <dbReference type="ARBA" id="ARBA00022989"/>
    </source>
</evidence>
<comment type="subcellular location">
    <subcellularLocation>
        <location evidence="2">Membrane</location>
    </subcellularLocation>
</comment>
<feature type="domain" description="HAMP" evidence="12">
    <location>
        <begin position="201"/>
        <end position="253"/>
    </location>
</feature>
<dbReference type="Gene3D" id="3.30.565.10">
    <property type="entry name" value="Histidine kinase-like ATPase, C-terminal domain"/>
    <property type="match status" value="1"/>
</dbReference>
<evidence type="ECO:0000256" key="5">
    <source>
        <dbReference type="ARBA" id="ARBA00022679"/>
    </source>
</evidence>
<evidence type="ECO:0000256" key="7">
    <source>
        <dbReference type="ARBA" id="ARBA00022777"/>
    </source>
</evidence>
<accession>A0ABW8K0N2</accession>
<keyword evidence="8 10" id="KW-1133">Transmembrane helix</keyword>
<evidence type="ECO:0000256" key="2">
    <source>
        <dbReference type="ARBA" id="ARBA00004370"/>
    </source>
</evidence>
<evidence type="ECO:0000256" key="6">
    <source>
        <dbReference type="ARBA" id="ARBA00022692"/>
    </source>
</evidence>
<protein>
    <recommendedName>
        <fullName evidence="3">histidine kinase</fullName>
        <ecNumber evidence="3">2.7.13.3</ecNumber>
    </recommendedName>
</protein>
<evidence type="ECO:0000256" key="4">
    <source>
        <dbReference type="ARBA" id="ARBA00022553"/>
    </source>
</evidence>
<organism evidence="13 14">
    <name type="scientific">Dyella koreensis</name>
    <dbReference type="NCBI Taxonomy" id="311235"/>
    <lineage>
        <taxon>Bacteria</taxon>
        <taxon>Pseudomonadati</taxon>
        <taxon>Pseudomonadota</taxon>
        <taxon>Gammaproteobacteria</taxon>
        <taxon>Lysobacterales</taxon>
        <taxon>Rhodanobacteraceae</taxon>
        <taxon>Dyella</taxon>
    </lineage>
</organism>
<keyword evidence="4" id="KW-0597">Phosphoprotein</keyword>
<dbReference type="InterPro" id="IPR050428">
    <property type="entry name" value="TCS_sensor_his_kinase"/>
</dbReference>
<reference evidence="13 14" key="1">
    <citation type="submission" date="2020-10" db="EMBL/GenBank/DDBJ databases">
        <title>Phylogeny of dyella-like bacteria.</title>
        <authorList>
            <person name="Fu J."/>
        </authorList>
    </citation>
    <scope>NUCLEOTIDE SEQUENCE [LARGE SCALE GENOMIC DNA]</scope>
    <source>
        <strain evidence="13 14">BB4</strain>
    </source>
</reference>
<evidence type="ECO:0000259" key="11">
    <source>
        <dbReference type="PROSITE" id="PS50109"/>
    </source>
</evidence>
<keyword evidence="7" id="KW-0418">Kinase</keyword>
<comment type="catalytic activity">
    <reaction evidence="1">
        <text>ATP + protein L-histidine = ADP + protein N-phospho-L-histidine.</text>
        <dbReference type="EC" id="2.7.13.3"/>
    </reaction>
</comment>
<dbReference type="InterPro" id="IPR003660">
    <property type="entry name" value="HAMP_dom"/>
</dbReference>
<dbReference type="InterPro" id="IPR036890">
    <property type="entry name" value="HATPase_C_sf"/>
</dbReference>
<dbReference type="Gene3D" id="1.10.287.130">
    <property type="match status" value="1"/>
</dbReference>
<evidence type="ECO:0000259" key="12">
    <source>
        <dbReference type="PROSITE" id="PS50885"/>
    </source>
</evidence>
<keyword evidence="6 10" id="KW-0812">Transmembrane</keyword>
<dbReference type="PROSITE" id="PS50109">
    <property type="entry name" value="HIS_KIN"/>
    <property type="match status" value="1"/>
</dbReference>